<sequence length="178" mass="21037">MYQAHNDELFYPTLHGHDWVIEGAFAHLTIARHTPWKDSPATQELDLAFREYEKSIRRFNELSRRWPLIHRVFLPHHYISFRKFFLLLKCHKIPPKYFKDLDYSNEWTVSQLGSLQSPMEATPCALRWLIPENATSCIHLWRKRVVPSAFLLTHRQLRSLATNLSVIILVSTPSIEMT</sequence>
<dbReference type="EMBL" id="JADNRY010000025">
    <property type="protein sequence ID" value="KAF9072345.1"/>
    <property type="molecule type" value="Genomic_DNA"/>
</dbReference>
<dbReference type="AlphaFoldDB" id="A0A9P5U9U3"/>
<organism evidence="1 2">
    <name type="scientific">Rhodocollybia butyracea</name>
    <dbReference type="NCBI Taxonomy" id="206335"/>
    <lineage>
        <taxon>Eukaryota</taxon>
        <taxon>Fungi</taxon>
        <taxon>Dikarya</taxon>
        <taxon>Basidiomycota</taxon>
        <taxon>Agaricomycotina</taxon>
        <taxon>Agaricomycetes</taxon>
        <taxon>Agaricomycetidae</taxon>
        <taxon>Agaricales</taxon>
        <taxon>Marasmiineae</taxon>
        <taxon>Omphalotaceae</taxon>
        <taxon>Rhodocollybia</taxon>
    </lineage>
</organism>
<evidence type="ECO:0000313" key="1">
    <source>
        <dbReference type="EMBL" id="KAF9072345.1"/>
    </source>
</evidence>
<accession>A0A9P5U9U3</accession>
<reference evidence="1" key="1">
    <citation type="submission" date="2020-11" db="EMBL/GenBank/DDBJ databases">
        <authorList>
            <consortium name="DOE Joint Genome Institute"/>
            <person name="Ahrendt S."/>
            <person name="Riley R."/>
            <person name="Andreopoulos W."/>
            <person name="Labutti K."/>
            <person name="Pangilinan J."/>
            <person name="Ruiz-Duenas F.J."/>
            <person name="Barrasa J.M."/>
            <person name="Sanchez-Garcia M."/>
            <person name="Camarero S."/>
            <person name="Miyauchi S."/>
            <person name="Serrano A."/>
            <person name="Linde D."/>
            <person name="Babiker R."/>
            <person name="Drula E."/>
            <person name="Ayuso-Fernandez I."/>
            <person name="Pacheco R."/>
            <person name="Padilla G."/>
            <person name="Ferreira P."/>
            <person name="Barriuso J."/>
            <person name="Kellner H."/>
            <person name="Castanera R."/>
            <person name="Alfaro M."/>
            <person name="Ramirez L."/>
            <person name="Pisabarro A.G."/>
            <person name="Kuo A."/>
            <person name="Tritt A."/>
            <person name="Lipzen A."/>
            <person name="He G."/>
            <person name="Yan M."/>
            <person name="Ng V."/>
            <person name="Cullen D."/>
            <person name="Martin F."/>
            <person name="Rosso M.-N."/>
            <person name="Henrissat B."/>
            <person name="Hibbett D."/>
            <person name="Martinez A.T."/>
            <person name="Grigoriev I.V."/>
        </authorList>
    </citation>
    <scope>NUCLEOTIDE SEQUENCE</scope>
    <source>
        <strain evidence="1">AH 40177</strain>
    </source>
</reference>
<keyword evidence="2" id="KW-1185">Reference proteome</keyword>
<evidence type="ECO:0000313" key="2">
    <source>
        <dbReference type="Proteomes" id="UP000772434"/>
    </source>
</evidence>
<comment type="caution">
    <text evidence="1">The sequence shown here is derived from an EMBL/GenBank/DDBJ whole genome shotgun (WGS) entry which is preliminary data.</text>
</comment>
<name>A0A9P5U9U3_9AGAR</name>
<proteinExistence type="predicted"/>
<protein>
    <submittedName>
        <fullName evidence="1">Uncharacterized protein</fullName>
    </submittedName>
</protein>
<dbReference type="Proteomes" id="UP000772434">
    <property type="component" value="Unassembled WGS sequence"/>
</dbReference>
<gene>
    <name evidence="1" type="ORF">BDP27DRAFT_1400979</name>
</gene>